<dbReference type="EMBL" id="BARV01004503">
    <property type="protein sequence ID" value="GAI18165.1"/>
    <property type="molecule type" value="Genomic_DNA"/>
</dbReference>
<feature type="non-terminal residue" evidence="1">
    <location>
        <position position="1"/>
    </location>
</feature>
<protein>
    <submittedName>
        <fullName evidence="1">Uncharacterized protein</fullName>
    </submittedName>
</protein>
<dbReference type="AlphaFoldDB" id="X1MTY7"/>
<evidence type="ECO:0000313" key="1">
    <source>
        <dbReference type="EMBL" id="GAI18165.1"/>
    </source>
</evidence>
<gene>
    <name evidence="1" type="ORF">S06H3_09953</name>
</gene>
<name>X1MTY7_9ZZZZ</name>
<accession>X1MTY7</accession>
<organism evidence="1">
    <name type="scientific">marine sediment metagenome</name>
    <dbReference type="NCBI Taxonomy" id="412755"/>
    <lineage>
        <taxon>unclassified sequences</taxon>
        <taxon>metagenomes</taxon>
        <taxon>ecological metagenomes</taxon>
    </lineage>
</organism>
<reference evidence="1" key="1">
    <citation type="journal article" date="2014" name="Front. Microbiol.">
        <title>High frequency of phylogenetically diverse reductive dehalogenase-homologous genes in deep subseafloor sedimentary metagenomes.</title>
        <authorList>
            <person name="Kawai M."/>
            <person name="Futagami T."/>
            <person name="Toyoda A."/>
            <person name="Takaki Y."/>
            <person name="Nishi S."/>
            <person name="Hori S."/>
            <person name="Arai W."/>
            <person name="Tsubouchi T."/>
            <person name="Morono Y."/>
            <person name="Uchiyama I."/>
            <person name="Ito T."/>
            <person name="Fujiyama A."/>
            <person name="Inagaki F."/>
            <person name="Takami H."/>
        </authorList>
    </citation>
    <scope>NUCLEOTIDE SEQUENCE</scope>
    <source>
        <strain evidence="1">Expedition CK06-06</strain>
    </source>
</reference>
<sequence length="49" mass="5690">AFDYIVPTLLRALLTDVHPVPPTKDSHEQIFVVRSDDRAEYWFTLTGCR</sequence>
<comment type="caution">
    <text evidence="1">The sequence shown here is derived from an EMBL/GenBank/DDBJ whole genome shotgun (WGS) entry which is preliminary data.</text>
</comment>
<proteinExistence type="predicted"/>